<dbReference type="InterPro" id="IPR027417">
    <property type="entry name" value="P-loop_NTPase"/>
</dbReference>
<dbReference type="SUPFAM" id="SSF52540">
    <property type="entry name" value="P-loop containing nucleoside triphosphate hydrolases"/>
    <property type="match status" value="1"/>
</dbReference>
<evidence type="ECO:0000313" key="2">
    <source>
        <dbReference type="EMBL" id="PKZ19249.1"/>
    </source>
</evidence>
<name>A0ABX4SDM5_9BIFI</name>
<dbReference type="Gene3D" id="3.40.50.300">
    <property type="entry name" value="P-loop containing nucleotide triphosphate hydrolases"/>
    <property type="match status" value="1"/>
</dbReference>
<proteinExistence type="predicted"/>
<feature type="region of interest" description="Disordered" evidence="1">
    <location>
        <begin position="388"/>
        <end position="415"/>
    </location>
</feature>
<gene>
    <name evidence="2" type="ORF">CYJ59_02045</name>
</gene>
<reference evidence="2 3" key="1">
    <citation type="submission" date="2017-12" db="EMBL/GenBank/DDBJ databases">
        <title>Phylogenetic diversity of female urinary microbiome.</title>
        <authorList>
            <person name="Thomas-White K."/>
            <person name="Wolfe A.J."/>
        </authorList>
    </citation>
    <scope>NUCLEOTIDE SEQUENCE [LARGE SCALE GENOMIC DNA]</scope>
    <source>
        <strain evidence="2 3">UMB0912</strain>
    </source>
</reference>
<dbReference type="Proteomes" id="UP000235111">
    <property type="component" value="Unassembled WGS sequence"/>
</dbReference>
<comment type="caution">
    <text evidence="2">The sequence shown here is derived from an EMBL/GenBank/DDBJ whole genome shotgun (WGS) entry which is preliminary data.</text>
</comment>
<evidence type="ECO:0008006" key="4">
    <source>
        <dbReference type="Google" id="ProtNLM"/>
    </source>
</evidence>
<accession>A0ABX4SDM5</accession>
<protein>
    <recommendedName>
        <fullName evidence="4">AAA family ATPase</fullName>
    </recommendedName>
</protein>
<dbReference type="RefSeq" id="WP_101885922.1">
    <property type="nucleotide sequence ID" value="NZ_PKHB01000001.1"/>
</dbReference>
<dbReference type="Pfam" id="PF13481">
    <property type="entry name" value="AAA_25"/>
    <property type="match status" value="1"/>
</dbReference>
<evidence type="ECO:0000313" key="3">
    <source>
        <dbReference type="Proteomes" id="UP000235111"/>
    </source>
</evidence>
<organism evidence="2 3">
    <name type="scientific">Gardnerella leopoldii</name>
    <dbReference type="NCBI Taxonomy" id="2792978"/>
    <lineage>
        <taxon>Bacteria</taxon>
        <taxon>Bacillati</taxon>
        <taxon>Actinomycetota</taxon>
        <taxon>Actinomycetes</taxon>
        <taxon>Bifidobacteriales</taxon>
        <taxon>Bifidobacteriaceae</taxon>
        <taxon>Gardnerella</taxon>
    </lineage>
</organism>
<keyword evidence="3" id="KW-1185">Reference proteome</keyword>
<dbReference type="EMBL" id="PKHC01000001">
    <property type="protein sequence ID" value="PKZ19249.1"/>
    <property type="molecule type" value="Genomic_DNA"/>
</dbReference>
<evidence type="ECO:0000256" key="1">
    <source>
        <dbReference type="SAM" id="MobiDB-lite"/>
    </source>
</evidence>
<sequence length="501" mass="55505">MSYNQDPFTKLHAAQPVQSKSGKYLQLTPACDVKIVAPKYLDTPILPLDMLTLISGRAGTGKSTFALHKLAQATTGTLNGDYKGKPINVAIFAREDTLGMQCARLKAAGADMNRVFFDEPYFLTKNREGVEEHIDTVTSIPEDLEALETVLASHDIKLALIDPLNSYMDGDTNRKDDVRKALDPLARMAQRLNTSIIGILHLNKGGGYASDKISGSHAFRDVARSVLLVAKDDETGKCFITLDKCQYSPEQGASWTFQLESVEIPTDDDTTMSVAKISNLETSETSAGEIINANQMRDIDAATSARLEDSTSDVLAFIIDLLEDNGGKLETREIKKEATAAGYTWAQCTNVRSRHKEKIKSTQVKQYVYVWELVKDTTTEQNTFSTLITNDKHDPNNSNTFPTLITSPTDEEKHHTRTQVRSVRSVRSVNDSNTSHLSQAINVNNDDARSSLKGLPQYPAKDDFKDLTTSQLDYLISHRSGLWVKYASEEKALREAQNSTK</sequence>
<feature type="compositionally biased region" description="Polar residues" evidence="1">
    <location>
        <begin position="396"/>
        <end position="408"/>
    </location>
</feature>